<keyword evidence="7" id="KW-0539">Nucleus</keyword>
<comment type="caution">
    <text evidence="12">The sequence shown here is derived from an EMBL/GenBank/DDBJ whole genome shotgun (WGS) entry which is preliminary data.</text>
</comment>
<evidence type="ECO:0000313" key="12">
    <source>
        <dbReference type="EMBL" id="KAJ8297990.1"/>
    </source>
</evidence>
<dbReference type="SMART" id="SM00666">
    <property type="entry name" value="PB1"/>
    <property type="match status" value="1"/>
</dbReference>
<sequence>MSLTVKAFLVKQQGENEIRRFPVPADVSSNFDYLKKKISEIFPNLGQGNFVLYWKDGDGDNVNFSTDEELVEALGFVSDGLFRVYIKELPREANLDDDSKGQIHPGIVCDGCEGPVCGVRYKCMVCPDYDLCSTCEGSGIHGEHHMMKLTTPVGQCGGPNFIGPFGVFGPHGPPPNCGPFGQGPQGGPHGFVPPPHLRRWMQRFMRRWHNRNNGCGQDQGENQPTEEKAEKPETEEQDEEGATPEEDYLRNVGESVQAMLDPFGIDVSVDIEHGGKRSKCRGGGRGARCGSAGRPNKGCWKGYGGNGSGCRWGGSDTKPQPKNTKTEDKPMDAEVPQQSTKPMETQGTQPPKPMESEATAKPAENPMSPMMVDPNKESDDWTVLSPADTVTGPPPQQPPNSGATAPPPQPQPTELIYPPADPKIAEALQQMLGMGFHNEGGWLTRLLEEKNGDIGKVLDAIQPKRNNRTTDGGYMA</sequence>
<evidence type="ECO:0000256" key="9">
    <source>
        <dbReference type="SAM" id="MobiDB-lite"/>
    </source>
</evidence>
<feature type="compositionally biased region" description="Polar residues" evidence="9">
    <location>
        <begin position="336"/>
        <end position="349"/>
    </location>
</feature>
<evidence type="ECO:0000256" key="3">
    <source>
        <dbReference type="ARBA" id="ARBA00022490"/>
    </source>
</evidence>
<feature type="region of interest" description="Disordered" evidence="9">
    <location>
        <begin position="306"/>
        <end position="416"/>
    </location>
</feature>
<evidence type="ECO:0000259" key="10">
    <source>
        <dbReference type="PROSITE" id="PS50135"/>
    </source>
</evidence>
<feature type="compositionally biased region" description="Polar residues" evidence="9">
    <location>
        <begin position="211"/>
        <end position="222"/>
    </location>
</feature>
<dbReference type="InterPro" id="IPR000433">
    <property type="entry name" value="Znf_ZZ"/>
</dbReference>
<dbReference type="Pfam" id="PF00564">
    <property type="entry name" value="PB1"/>
    <property type="match status" value="1"/>
</dbReference>
<feature type="domain" description="ZZ-type" evidence="10">
    <location>
        <begin position="104"/>
        <end position="155"/>
    </location>
</feature>
<keyword evidence="6" id="KW-0862">Zinc</keyword>
<evidence type="ECO:0000256" key="8">
    <source>
        <dbReference type="PROSITE-ProRule" id="PRU00228"/>
    </source>
</evidence>
<keyword evidence="13" id="KW-1185">Reference proteome</keyword>
<dbReference type="Pfam" id="PF16577">
    <property type="entry name" value="UBA_5"/>
    <property type="match status" value="1"/>
</dbReference>
<dbReference type="Pfam" id="PF00569">
    <property type="entry name" value="ZZ"/>
    <property type="match status" value="1"/>
</dbReference>
<dbReference type="PROSITE" id="PS50135">
    <property type="entry name" value="ZF_ZZ_2"/>
    <property type="match status" value="1"/>
</dbReference>
<evidence type="ECO:0000256" key="1">
    <source>
        <dbReference type="ARBA" id="ARBA00004123"/>
    </source>
</evidence>
<protein>
    <recommendedName>
        <fullName evidence="14">Sequestosome-1</fullName>
    </recommendedName>
</protein>
<dbReference type="EMBL" id="JARBDR010000923">
    <property type="protein sequence ID" value="KAJ8297990.1"/>
    <property type="molecule type" value="Genomic_DNA"/>
</dbReference>
<dbReference type="InterPro" id="IPR000270">
    <property type="entry name" value="PB1_dom"/>
</dbReference>
<evidence type="ECO:0000256" key="5">
    <source>
        <dbReference type="ARBA" id="ARBA00022771"/>
    </source>
</evidence>
<evidence type="ECO:0000256" key="6">
    <source>
        <dbReference type="ARBA" id="ARBA00022833"/>
    </source>
</evidence>
<dbReference type="Gene3D" id="3.30.60.90">
    <property type="match status" value="1"/>
</dbReference>
<keyword evidence="4" id="KW-0479">Metal-binding</keyword>
<organism evidence="12 13">
    <name type="scientific">Tegillarca granosa</name>
    <name type="common">Malaysian cockle</name>
    <name type="synonym">Anadara granosa</name>
    <dbReference type="NCBI Taxonomy" id="220873"/>
    <lineage>
        <taxon>Eukaryota</taxon>
        <taxon>Metazoa</taxon>
        <taxon>Spiralia</taxon>
        <taxon>Lophotrochozoa</taxon>
        <taxon>Mollusca</taxon>
        <taxon>Bivalvia</taxon>
        <taxon>Autobranchia</taxon>
        <taxon>Pteriomorphia</taxon>
        <taxon>Arcoida</taxon>
        <taxon>Arcoidea</taxon>
        <taxon>Arcidae</taxon>
        <taxon>Tegillarca</taxon>
    </lineage>
</organism>
<dbReference type="CDD" id="cd02340">
    <property type="entry name" value="ZZ_NBR1_like"/>
    <property type="match status" value="1"/>
</dbReference>
<keyword evidence="3" id="KW-0963">Cytoplasm</keyword>
<feature type="compositionally biased region" description="Acidic residues" evidence="9">
    <location>
        <begin position="235"/>
        <end position="246"/>
    </location>
</feature>
<dbReference type="Proteomes" id="UP001217089">
    <property type="component" value="Unassembled WGS sequence"/>
</dbReference>
<feature type="domain" description="PB1" evidence="11">
    <location>
        <begin position="2"/>
        <end position="89"/>
    </location>
</feature>
<evidence type="ECO:0000313" key="13">
    <source>
        <dbReference type="Proteomes" id="UP001217089"/>
    </source>
</evidence>
<dbReference type="CDD" id="cd14320">
    <property type="entry name" value="UBA_SQSTM"/>
    <property type="match status" value="1"/>
</dbReference>
<evidence type="ECO:0000256" key="2">
    <source>
        <dbReference type="ARBA" id="ARBA00004496"/>
    </source>
</evidence>
<dbReference type="SUPFAM" id="SSF57850">
    <property type="entry name" value="RING/U-box"/>
    <property type="match status" value="1"/>
</dbReference>
<evidence type="ECO:0008006" key="14">
    <source>
        <dbReference type="Google" id="ProtNLM"/>
    </source>
</evidence>
<name>A0ABQ9E386_TEGGR</name>
<dbReference type="InterPro" id="IPR033741">
    <property type="entry name" value="SQSTM_UBA"/>
</dbReference>
<dbReference type="SUPFAM" id="SSF46934">
    <property type="entry name" value="UBA-like"/>
    <property type="match status" value="1"/>
</dbReference>
<proteinExistence type="predicted"/>
<comment type="subcellular location">
    <subcellularLocation>
        <location evidence="2">Cytoplasm</location>
    </subcellularLocation>
    <subcellularLocation>
        <location evidence="1">Nucleus</location>
    </subcellularLocation>
</comment>
<dbReference type="InterPro" id="IPR009060">
    <property type="entry name" value="UBA-like_sf"/>
</dbReference>
<dbReference type="SUPFAM" id="SSF54277">
    <property type="entry name" value="CAD &amp; PB1 domains"/>
    <property type="match status" value="1"/>
</dbReference>
<accession>A0ABQ9E386</accession>
<evidence type="ECO:0000256" key="4">
    <source>
        <dbReference type="ARBA" id="ARBA00022723"/>
    </source>
</evidence>
<dbReference type="InterPro" id="IPR053793">
    <property type="entry name" value="PB1-like"/>
</dbReference>
<dbReference type="Gene3D" id="1.10.8.10">
    <property type="entry name" value="DNA helicase RuvA subunit, C-terminal domain"/>
    <property type="match status" value="1"/>
</dbReference>
<dbReference type="InterPro" id="IPR043145">
    <property type="entry name" value="Znf_ZZ_sf"/>
</dbReference>
<reference evidence="12 13" key="1">
    <citation type="submission" date="2022-12" db="EMBL/GenBank/DDBJ databases">
        <title>Chromosome-level genome of Tegillarca granosa.</title>
        <authorList>
            <person name="Kim J."/>
        </authorList>
    </citation>
    <scope>NUCLEOTIDE SEQUENCE [LARGE SCALE GENOMIC DNA]</scope>
    <source>
        <strain evidence="12">Teg-2019</strain>
        <tissue evidence="12">Adductor muscle</tissue>
    </source>
</reference>
<feature type="compositionally biased region" description="Basic and acidic residues" evidence="9">
    <location>
        <begin position="225"/>
        <end position="234"/>
    </location>
</feature>
<evidence type="ECO:0000256" key="7">
    <source>
        <dbReference type="ARBA" id="ARBA00023242"/>
    </source>
</evidence>
<evidence type="ECO:0000259" key="11">
    <source>
        <dbReference type="PROSITE" id="PS51745"/>
    </source>
</evidence>
<dbReference type="PROSITE" id="PS51745">
    <property type="entry name" value="PB1"/>
    <property type="match status" value="1"/>
</dbReference>
<gene>
    <name evidence="12" type="ORF">KUTeg_024521</name>
</gene>
<dbReference type="InterPro" id="IPR052260">
    <property type="entry name" value="Autophagy_Rcpt_SigReg"/>
</dbReference>
<feature type="region of interest" description="Disordered" evidence="9">
    <location>
        <begin position="210"/>
        <end position="246"/>
    </location>
</feature>
<dbReference type="Gene3D" id="3.10.20.90">
    <property type="entry name" value="Phosphatidylinositol 3-kinase Catalytic Subunit, Chain A, domain 1"/>
    <property type="match status" value="1"/>
</dbReference>
<keyword evidence="5 8" id="KW-0863">Zinc-finger</keyword>
<dbReference type="PROSITE" id="PS01357">
    <property type="entry name" value="ZF_ZZ_1"/>
    <property type="match status" value="1"/>
</dbReference>
<dbReference type="SMART" id="SM00291">
    <property type="entry name" value="ZnF_ZZ"/>
    <property type="match status" value="1"/>
</dbReference>
<dbReference type="PANTHER" id="PTHR15090">
    <property type="entry name" value="SEQUESTOSOME 1-RELATED"/>
    <property type="match status" value="1"/>
</dbReference>
<dbReference type="PANTHER" id="PTHR15090:SF0">
    <property type="entry name" value="SEQUESTOSOME-1"/>
    <property type="match status" value="1"/>
</dbReference>